<dbReference type="Proteomes" id="UP000198775">
    <property type="component" value="Unassembled WGS sequence"/>
</dbReference>
<evidence type="ECO:0000313" key="2">
    <source>
        <dbReference type="Proteomes" id="UP000198775"/>
    </source>
</evidence>
<protein>
    <recommendedName>
        <fullName evidence="3">Sulfatase</fullName>
    </recommendedName>
</protein>
<proteinExistence type="predicted"/>
<name>A0A1H8V4J8_9EURY</name>
<sequence>MPVDFTQWVDEFRENFCDSPKRAIMQALWCSYLGLWFTVTSRFTFGQKIYERDWDALILLDACRSDALREVAPEYDFLDQSEIESVWSVGSGSLEFMCKNFTYEYEDQINETVYTAANGFLNRAFVEHEYAPSVAIPFGWPRYNVVRADDFKELTNVWDSRYSEQLKNVPPWEMTDAAISAGRRNPDASRYIFHFTQPHIPHISEAVEEERSVTEKEADPWKYIRRGDLSYEVAYERYLDNLRIVLDNVETLLENLDVDTAVISADHGEAFGDWRINGHPTAFPHPNVKKVPWIEVTAEDRNTRQPEPIPEEVNNCKSISESTVQQQLEDLGYI</sequence>
<dbReference type="OrthoDB" id="100846at2157"/>
<accession>A0A1H8V4J8</accession>
<reference evidence="2" key="1">
    <citation type="submission" date="2016-10" db="EMBL/GenBank/DDBJ databases">
        <authorList>
            <person name="Varghese N."/>
            <person name="Submissions S."/>
        </authorList>
    </citation>
    <scope>NUCLEOTIDE SEQUENCE [LARGE SCALE GENOMIC DNA]</scope>
    <source>
        <strain evidence="2">IBRC-M 10043</strain>
    </source>
</reference>
<dbReference type="AlphaFoldDB" id="A0A1H8V4J8"/>
<dbReference type="InterPro" id="IPR017850">
    <property type="entry name" value="Alkaline_phosphatase_core_sf"/>
</dbReference>
<dbReference type="Gene3D" id="3.40.720.10">
    <property type="entry name" value="Alkaline Phosphatase, subunit A"/>
    <property type="match status" value="1"/>
</dbReference>
<keyword evidence="2" id="KW-1185">Reference proteome</keyword>
<organism evidence="1 2">
    <name type="scientific">Halorientalis persicus</name>
    <dbReference type="NCBI Taxonomy" id="1367881"/>
    <lineage>
        <taxon>Archaea</taxon>
        <taxon>Methanobacteriati</taxon>
        <taxon>Methanobacteriota</taxon>
        <taxon>Stenosarchaea group</taxon>
        <taxon>Halobacteria</taxon>
        <taxon>Halobacteriales</taxon>
        <taxon>Haloarculaceae</taxon>
        <taxon>Halorientalis</taxon>
    </lineage>
</organism>
<evidence type="ECO:0008006" key="3">
    <source>
        <dbReference type="Google" id="ProtNLM"/>
    </source>
</evidence>
<dbReference type="RefSeq" id="WP_092663837.1">
    <property type="nucleotide sequence ID" value="NZ_FOCX01000033.1"/>
</dbReference>
<dbReference type="EMBL" id="FOCX01000033">
    <property type="protein sequence ID" value="SEP10422.1"/>
    <property type="molecule type" value="Genomic_DNA"/>
</dbReference>
<dbReference type="SUPFAM" id="SSF53649">
    <property type="entry name" value="Alkaline phosphatase-like"/>
    <property type="match status" value="1"/>
</dbReference>
<gene>
    <name evidence="1" type="ORF">SAMN05216388_103318</name>
</gene>
<evidence type="ECO:0000313" key="1">
    <source>
        <dbReference type="EMBL" id="SEP10422.1"/>
    </source>
</evidence>